<name>A0AAN8IDY2_TRICO</name>
<dbReference type="GO" id="GO:0005737">
    <property type="term" value="C:cytoplasm"/>
    <property type="evidence" value="ECO:0007669"/>
    <property type="project" value="TreeGrafter"/>
</dbReference>
<protein>
    <submittedName>
        <fullName evidence="1">Uncharacterized protein</fullName>
    </submittedName>
</protein>
<sequence length="113" mass="12630">MSCLAIIFNGPKTKNGRRLFEHFVEANKGCFWNRELVEAVDSLIFMGFMRPTTLFVSGPMIHLQALRTAWARRVLKPAEGYSITSLGKFFRSEMSNLESGSTAASTLLLNLLA</sequence>
<keyword evidence="2" id="KW-1185">Reference proteome</keyword>
<reference evidence="1 2" key="1">
    <citation type="submission" date="2019-10" db="EMBL/GenBank/DDBJ databases">
        <title>Assembly and Annotation for the nematode Trichostrongylus colubriformis.</title>
        <authorList>
            <person name="Martin J."/>
        </authorList>
    </citation>
    <scope>NUCLEOTIDE SEQUENCE [LARGE SCALE GENOMIC DNA]</scope>
    <source>
        <strain evidence="1">G859</strain>
        <tissue evidence="1">Whole worm</tissue>
    </source>
</reference>
<dbReference type="GO" id="GO:0005634">
    <property type="term" value="C:nucleus"/>
    <property type="evidence" value="ECO:0007669"/>
    <property type="project" value="TreeGrafter"/>
</dbReference>
<dbReference type="GO" id="GO:0006357">
    <property type="term" value="P:regulation of transcription by RNA polymerase II"/>
    <property type="evidence" value="ECO:0007669"/>
    <property type="project" value="InterPro"/>
</dbReference>
<comment type="caution">
    <text evidence="1">The sequence shown here is derived from an EMBL/GenBank/DDBJ whole genome shotgun (WGS) entry which is preliminary data.</text>
</comment>
<dbReference type="PANTHER" id="PTHR22437:SF0">
    <property type="entry name" value="FI21431P1"/>
    <property type="match status" value="1"/>
</dbReference>
<dbReference type="InterPro" id="IPR040126">
    <property type="entry name" value="STOX1/2"/>
</dbReference>
<dbReference type="AlphaFoldDB" id="A0AAN8IDY2"/>
<evidence type="ECO:0000313" key="1">
    <source>
        <dbReference type="EMBL" id="KAK5965658.1"/>
    </source>
</evidence>
<accession>A0AAN8IDY2</accession>
<dbReference type="Proteomes" id="UP001331761">
    <property type="component" value="Unassembled WGS sequence"/>
</dbReference>
<dbReference type="GO" id="GO:0000977">
    <property type="term" value="F:RNA polymerase II transcription regulatory region sequence-specific DNA binding"/>
    <property type="evidence" value="ECO:0007669"/>
    <property type="project" value="TreeGrafter"/>
</dbReference>
<organism evidence="1 2">
    <name type="scientific">Trichostrongylus colubriformis</name>
    <name type="common">Black scour worm</name>
    <dbReference type="NCBI Taxonomy" id="6319"/>
    <lineage>
        <taxon>Eukaryota</taxon>
        <taxon>Metazoa</taxon>
        <taxon>Ecdysozoa</taxon>
        <taxon>Nematoda</taxon>
        <taxon>Chromadorea</taxon>
        <taxon>Rhabditida</taxon>
        <taxon>Rhabditina</taxon>
        <taxon>Rhabditomorpha</taxon>
        <taxon>Strongyloidea</taxon>
        <taxon>Trichostrongylidae</taxon>
        <taxon>Trichostrongylus</taxon>
    </lineage>
</organism>
<gene>
    <name evidence="1" type="ORF">GCK32_022447</name>
</gene>
<evidence type="ECO:0000313" key="2">
    <source>
        <dbReference type="Proteomes" id="UP001331761"/>
    </source>
</evidence>
<proteinExistence type="predicted"/>
<dbReference type="PANTHER" id="PTHR22437">
    <property type="entry name" value="WINGED HELIX DOMAIN-CONTAINING PROTEIN"/>
    <property type="match status" value="1"/>
</dbReference>
<dbReference type="EMBL" id="WIXE01024373">
    <property type="protein sequence ID" value="KAK5965658.1"/>
    <property type="molecule type" value="Genomic_DNA"/>
</dbReference>